<evidence type="ECO:0000313" key="7">
    <source>
        <dbReference type="EMBL" id="CAA2613699.1"/>
    </source>
</evidence>
<dbReference type="GO" id="GO:0045892">
    <property type="term" value="P:negative regulation of DNA-templated transcription"/>
    <property type="evidence" value="ECO:0007669"/>
    <property type="project" value="TreeGrafter"/>
</dbReference>
<feature type="region of interest" description="Disordered" evidence="5">
    <location>
        <begin position="1"/>
        <end position="109"/>
    </location>
</feature>
<dbReference type="GO" id="GO:0007165">
    <property type="term" value="P:signal transduction"/>
    <property type="evidence" value="ECO:0007669"/>
    <property type="project" value="InterPro"/>
</dbReference>
<name>A0A7I8I7S7_SPIIN</name>
<evidence type="ECO:0000256" key="2">
    <source>
        <dbReference type="ARBA" id="ARBA00006081"/>
    </source>
</evidence>
<feature type="domain" description="Tify" evidence="6">
    <location>
        <begin position="169"/>
        <end position="201"/>
    </location>
</feature>
<sequence>MTAALARTSSLPVETEEEQRKRKELQYLRRLEAKRKRSEKRINSRSSARNRAGGEDQQQEGNKKTAGDSAAAAGEGSQGPQGSSSSVVSDFDHPPPPTRQGRALPSRVRRGGRGFQRWREPLPATASPEKTVAELRGMMEEMPCVFTVGGGGRRVEGFLYRYRKGEEVRIVCVCHGRFFSPAEFVEHAGGGVVAHPLRHIVVNPSPAGF</sequence>
<dbReference type="InterPro" id="IPR032310">
    <property type="entry name" value="NLS_NINJA_AFP-like"/>
</dbReference>
<evidence type="ECO:0000256" key="5">
    <source>
        <dbReference type="SAM" id="MobiDB-lite"/>
    </source>
</evidence>
<dbReference type="PANTHER" id="PTHR31413:SF31">
    <property type="entry name" value="NINJA-FAMILY PROTEIN AFP3"/>
    <property type="match status" value="1"/>
</dbReference>
<dbReference type="EMBL" id="LR743588">
    <property type="protein sequence ID" value="CAA2613699.1"/>
    <property type="molecule type" value="Genomic_DNA"/>
</dbReference>
<comment type="similarity">
    <text evidence="2 4">Belongs to the Ninja family.</text>
</comment>
<dbReference type="EMBL" id="CACRZD030000001">
    <property type="protein sequence ID" value="CAA6653514.1"/>
    <property type="molecule type" value="Genomic_DNA"/>
</dbReference>
<feature type="compositionally biased region" description="Low complexity" evidence="5">
    <location>
        <begin position="67"/>
        <end position="89"/>
    </location>
</feature>
<dbReference type="InterPro" id="IPR031307">
    <property type="entry name" value="Ninja_fam"/>
</dbReference>
<reference evidence="7 8" key="1">
    <citation type="submission" date="2019-12" db="EMBL/GenBank/DDBJ databases">
        <authorList>
            <person name="Scholz U."/>
            <person name="Mascher M."/>
            <person name="Fiebig A."/>
        </authorList>
    </citation>
    <scope>NUCLEOTIDE SEQUENCE</scope>
</reference>
<keyword evidence="8" id="KW-1185">Reference proteome</keyword>
<protein>
    <recommendedName>
        <fullName evidence="4">Ninja-family protein</fullName>
    </recommendedName>
    <alternativeName>
        <fullName evidence="4">ABI-binding protein</fullName>
    </alternativeName>
</protein>
<dbReference type="Proteomes" id="UP001189122">
    <property type="component" value="Unassembled WGS sequence"/>
</dbReference>
<gene>
    <name evidence="7" type="ORF">SI7747_01000104</name>
</gene>
<accession>A0A7I8I7S7</accession>
<feature type="compositionally biased region" description="Basic and acidic residues" evidence="5">
    <location>
        <begin position="18"/>
        <end position="31"/>
    </location>
</feature>
<dbReference type="AlphaFoldDB" id="A0A7I8I7S7"/>
<organism evidence="7">
    <name type="scientific">Spirodela intermedia</name>
    <name type="common">Intermediate duckweed</name>
    <dbReference type="NCBI Taxonomy" id="51605"/>
    <lineage>
        <taxon>Eukaryota</taxon>
        <taxon>Viridiplantae</taxon>
        <taxon>Streptophyta</taxon>
        <taxon>Embryophyta</taxon>
        <taxon>Tracheophyta</taxon>
        <taxon>Spermatophyta</taxon>
        <taxon>Magnoliopsida</taxon>
        <taxon>Liliopsida</taxon>
        <taxon>Araceae</taxon>
        <taxon>Lemnoideae</taxon>
        <taxon>Spirodela</taxon>
    </lineage>
</organism>
<evidence type="ECO:0000256" key="1">
    <source>
        <dbReference type="ARBA" id="ARBA00004123"/>
    </source>
</evidence>
<proteinExistence type="inferred from homology"/>
<dbReference type="GO" id="GO:0005634">
    <property type="term" value="C:nucleus"/>
    <property type="evidence" value="ECO:0007669"/>
    <property type="project" value="UniProtKB-SubCell"/>
</dbReference>
<dbReference type="Pfam" id="PF16136">
    <property type="entry name" value="NLS_NINJA_AFP"/>
    <property type="match status" value="1"/>
</dbReference>
<evidence type="ECO:0000256" key="3">
    <source>
        <dbReference type="ARBA" id="ARBA00023242"/>
    </source>
</evidence>
<keyword evidence="3 4" id="KW-0539">Nucleus</keyword>
<evidence type="ECO:0000259" key="6">
    <source>
        <dbReference type="Pfam" id="PF16135"/>
    </source>
</evidence>
<evidence type="ECO:0000313" key="8">
    <source>
        <dbReference type="Proteomes" id="UP001189122"/>
    </source>
</evidence>
<dbReference type="Pfam" id="PF16135">
    <property type="entry name" value="TDBD"/>
    <property type="match status" value="1"/>
</dbReference>
<comment type="function">
    <text evidence="4">Acts as a negative regulator of abscisic acid (ABA) response.</text>
</comment>
<dbReference type="PANTHER" id="PTHR31413">
    <property type="entry name" value="AFP HOMOLOG 2"/>
    <property type="match status" value="1"/>
</dbReference>
<comment type="subcellular location">
    <subcellularLocation>
        <location evidence="1 4">Nucleus</location>
    </subcellularLocation>
</comment>
<evidence type="ECO:0000256" key="4">
    <source>
        <dbReference type="RuleBase" id="RU369029"/>
    </source>
</evidence>
<dbReference type="InterPro" id="IPR032308">
    <property type="entry name" value="TDBD"/>
</dbReference>